<dbReference type="EMBL" id="CCBQ010000044">
    <property type="protein sequence ID" value="CDO95265.1"/>
    <property type="molecule type" value="Genomic_DNA"/>
</dbReference>
<dbReference type="GO" id="GO:0032511">
    <property type="term" value="P:late endosome to vacuole transport via multivesicular body sorting pathway"/>
    <property type="evidence" value="ECO:0007669"/>
    <property type="project" value="TreeGrafter"/>
</dbReference>
<dbReference type="PANTHER" id="PTHR22761:SF96">
    <property type="entry name" value="BCDNA.GH08385"/>
    <property type="match status" value="1"/>
</dbReference>
<feature type="region of interest" description="Disordered" evidence="1">
    <location>
        <begin position="374"/>
        <end position="441"/>
    </location>
</feature>
<evidence type="ECO:0000256" key="1">
    <source>
        <dbReference type="SAM" id="MobiDB-lite"/>
    </source>
</evidence>
<proteinExistence type="predicted"/>
<feature type="compositionally biased region" description="Basic and acidic residues" evidence="1">
    <location>
        <begin position="429"/>
        <end position="441"/>
    </location>
</feature>
<reference evidence="2 3" key="1">
    <citation type="submission" date="2014-03" db="EMBL/GenBank/DDBJ databases">
        <title>The genome of Kluyveromyces dobzhanskii.</title>
        <authorList>
            <person name="Nystedt B."/>
            <person name="Astrom S."/>
        </authorList>
    </citation>
    <scope>NUCLEOTIDE SEQUENCE [LARGE SCALE GENOMIC DNA]</scope>
    <source>
        <strain evidence="2 3">CBS 2104</strain>
    </source>
</reference>
<name>A0A0A8LAT8_9SACH</name>
<accession>A0A0A8LAT8</accession>
<dbReference type="PANTHER" id="PTHR22761">
    <property type="entry name" value="CHARGED MULTIVESICULAR BODY PROTEIN"/>
    <property type="match status" value="1"/>
</dbReference>
<dbReference type="Proteomes" id="UP000031516">
    <property type="component" value="Unassembled WGS sequence"/>
</dbReference>
<sequence length="441" mass="50008">MLPESRLRSLYSDFRELRLLNIDGYEANIRQWKEWLIKEFWSDLTIVSTTDLLLELSNAQYGAPKSIDVVLDDMVKEGTLIPMSAYRKRNQSIVLSIMKWTINKTVMDLSWKSRANETARYLKPTKYVNMAWLKKNDEVIHDLLKTNIYESGNPSTINVFTKSHFYKASGINTVTKDWESYEIVLDSLCDSNQIVVSSEDIVKVISPLSYAGTNSQSREISEEDVCVANINEYIFTAESEIKSAESVVELTTKRLSNAISSGLSQEIKRTLLRLKKRSERNLEQGYTSLESLKKLQDEISKASQNVVMVNIMSQASTALKAINSQLLSEDSISNIIDEFQENTEKQDRIHDLLVGETVSDDDALEGELAQLEKELSKEDTKKDPKETVDQKLSKSSKETESTEDLAKKLASLRVSEHVPSDSSENNVETAKKEEVPHKQLA</sequence>
<evidence type="ECO:0000313" key="2">
    <source>
        <dbReference type="EMBL" id="CDO95265.1"/>
    </source>
</evidence>
<keyword evidence="3" id="KW-1185">Reference proteome</keyword>
<protein>
    <submittedName>
        <fullName evidence="2">WGS project CCBQ000000000 data, contig 00272</fullName>
    </submittedName>
</protein>
<dbReference type="GO" id="GO:0000815">
    <property type="term" value="C:ESCRT III complex"/>
    <property type="evidence" value="ECO:0007669"/>
    <property type="project" value="TreeGrafter"/>
</dbReference>
<dbReference type="Pfam" id="PF03357">
    <property type="entry name" value="Snf7"/>
    <property type="match status" value="1"/>
</dbReference>
<dbReference type="GO" id="GO:0006900">
    <property type="term" value="P:vesicle budding from membrane"/>
    <property type="evidence" value="ECO:0007669"/>
    <property type="project" value="TreeGrafter"/>
</dbReference>
<dbReference type="InterPro" id="IPR005024">
    <property type="entry name" value="Snf7_fam"/>
</dbReference>
<dbReference type="Pfam" id="PF25880">
    <property type="entry name" value="WHD_CHMP7_1st"/>
    <property type="match status" value="1"/>
</dbReference>
<organism evidence="2 3">
    <name type="scientific">Kluyveromyces dobzhanskii CBS 2104</name>
    <dbReference type="NCBI Taxonomy" id="1427455"/>
    <lineage>
        <taxon>Eukaryota</taxon>
        <taxon>Fungi</taxon>
        <taxon>Dikarya</taxon>
        <taxon>Ascomycota</taxon>
        <taxon>Saccharomycotina</taxon>
        <taxon>Saccharomycetes</taxon>
        <taxon>Saccharomycetales</taxon>
        <taxon>Saccharomycetaceae</taxon>
        <taxon>Kluyveromyces</taxon>
    </lineage>
</organism>
<feature type="compositionally biased region" description="Basic and acidic residues" evidence="1">
    <location>
        <begin position="374"/>
        <end position="407"/>
    </location>
</feature>
<dbReference type="AlphaFoldDB" id="A0A0A8LAT8"/>
<dbReference type="OrthoDB" id="10250120at2759"/>
<dbReference type="GO" id="GO:0005771">
    <property type="term" value="C:multivesicular body"/>
    <property type="evidence" value="ECO:0007669"/>
    <property type="project" value="TreeGrafter"/>
</dbReference>
<gene>
    <name evidence="2" type="ORF">KLDO_g3512</name>
</gene>
<dbReference type="GO" id="GO:0009898">
    <property type="term" value="C:cytoplasmic side of plasma membrane"/>
    <property type="evidence" value="ECO:0007669"/>
    <property type="project" value="TreeGrafter"/>
</dbReference>
<comment type="caution">
    <text evidence="2">The sequence shown here is derived from an EMBL/GenBank/DDBJ whole genome shotgun (WGS) entry which is preliminary data.</text>
</comment>
<evidence type="ECO:0000313" key="3">
    <source>
        <dbReference type="Proteomes" id="UP000031516"/>
    </source>
</evidence>